<proteinExistence type="predicted"/>
<keyword evidence="4" id="KW-1185">Reference proteome</keyword>
<evidence type="ECO:0000313" key="3">
    <source>
        <dbReference type="EMBL" id="KHJ91233.1"/>
    </source>
</evidence>
<dbReference type="Proteomes" id="UP000053660">
    <property type="component" value="Unassembled WGS sequence"/>
</dbReference>
<organism evidence="3 4">
    <name type="scientific">Oesophagostomum dentatum</name>
    <name type="common">Nodular worm</name>
    <dbReference type="NCBI Taxonomy" id="61180"/>
    <lineage>
        <taxon>Eukaryota</taxon>
        <taxon>Metazoa</taxon>
        <taxon>Ecdysozoa</taxon>
        <taxon>Nematoda</taxon>
        <taxon>Chromadorea</taxon>
        <taxon>Rhabditida</taxon>
        <taxon>Rhabditina</taxon>
        <taxon>Rhabditomorpha</taxon>
        <taxon>Strongyloidea</taxon>
        <taxon>Strongylidae</taxon>
        <taxon>Oesophagostomum</taxon>
    </lineage>
</organism>
<dbReference type="AlphaFoldDB" id="A0A0B1T129"/>
<reference evidence="3 4" key="1">
    <citation type="submission" date="2014-03" db="EMBL/GenBank/DDBJ databases">
        <title>Draft genome of the hookworm Oesophagostomum dentatum.</title>
        <authorList>
            <person name="Mitreva M."/>
        </authorList>
    </citation>
    <scope>NUCLEOTIDE SEQUENCE [LARGE SCALE GENOMIC DNA]</scope>
    <source>
        <strain evidence="3 4">OD-Hann</strain>
    </source>
</reference>
<feature type="region of interest" description="Disordered" evidence="1">
    <location>
        <begin position="25"/>
        <end position="70"/>
    </location>
</feature>
<sequence length="180" mass="20287">MKSRTILVVAVCALLLVSAFECKKQKEEKNKKSGKQEKEKQVESKQQKEKTQKAEKAKPEKVAKHEKQEEPQEIKVKEVIIEAPKVVPEEQVHEHESESIVETLNHYQQKPIIKPKSLKVLNAYEQCKLECKKQRDSIHAQEYVEQLKAELAAAEAALAEEAAAAAASAPASEATQEFFN</sequence>
<evidence type="ECO:0000256" key="1">
    <source>
        <dbReference type="SAM" id="MobiDB-lite"/>
    </source>
</evidence>
<protein>
    <submittedName>
        <fullName evidence="3">Uncharacterized protein</fullName>
    </submittedName>
</protein>
<evidence type="ECO:0000256" key="2">
    <source>
        <dbReference type="SAM" id="SignalP"/>
    </source>
</evidence>
<feature type="chain" id="PRO_5002082866" evidence="2">
    <location>
        <begin position="20"/>
        <end position="180"/>
    </location>
</feature>
<gene>
    <name evidence="3" type="ORF">OESDEN_08905</name>
</gene>
<dbReference type="EMBL" id="KN552244">
    <property type="protein sequence ID" value="KHJ91233.1"/>
    <property type="molecule type" value="Genomic_DNA"/>
</dbReference>
<feature type="signal peptide" evidence="2">
    <location>
        <begin position="1"/>
        <end position="19"/>
    </location>
</feature>
<accession>A0A0B1T129</accession>
<evidence type="ECO:0000313" key="4">
    <source>
        <dbReference type="Proteomes" id="UP000053660"/>
    </source>
</evidence>
<dbReference type="OrthoDB" id="5876270at2759"/>
<keyword evidence="2" id="KW-0732">Signal</keyword>
<name>A0A0B1T129_OESDE</name>